<dbReference type="PANTHER" id="PTHR43289">
    <property type="entry name" value="MITOGEN-ACTIVATED PROTEIN KINASE KINASE KINASE 20-RELATED"/>
    <property type="match status" value="1"/>
</dbReference>
<dbReference type="SUPFAM" id="SSF56112">
    <property type="entry name" value="Protein kinase-like (PK-like)"/>
    <property type="match status" value="1"/>
</dbReference>
<name>A0ABT0XMI2_9BACI</name>
<keyword evidence="8" id="KW-1185">Reference proteome</keyword>
<evidence type="ECO:0000256" key="1">
    <source>
        <dbReference type="ARBA" id="ARBA00022679"/>
    </source>
</evidence>
<accession>A0ABT0XMI2</accession>
<keyword evidence="3 7" id="KW-0418">Kinase</keyword>
<evidence type="ECO:0000256" key="3">
    <source>
        <dbReference type="ARBA" id="ARBA00022777"/>
    </source>
</evidence>
<dbReference type="Gene3D" id="3.30.200.20">
    <property type="entry name" value="Phosphorylase Kinase, domain 1"/>
    <property type="match status" value="1"/>
</dbReference>
<dbReference type="InterPro" id="IPR000719">
    <property type="entry name" value="Prot_kinase_dom"/>
</dbReference>
<keyword evidence="2 5" id="KW-0547">Nucleotide-binding</keyword>
<dbReference type="Proteomes" id="UP001203665">
    <property type="component" value="Unassembled WGS sequence"/>
</dbReference>
<evidence type="ECO:0000256" key="5">
    <source>
        <dbReference type="PROSITE-ProRule" id="PRU10141"/>
    </source>
</evidence>
<evidence type="ECO:0000313" key="7">
    <source>
        <dbReference type="EMBL" id="MCM2677117.1"/>
    </source>
</evidence>
<keyword evidence="4 5" id="KW-0067">ATP-binding</keyword>
<dbReference type="EMBL" id="JAMQJY010000003">
    <property type="protein sequence ID" value="MCM2677117.1"/>
    <property type="molecule type" value="Genomic_DNA"/>
</dbReference>
<dbReference type="InterPro" id="IPR011009">
    <property type="entry name" value="Kinase-like_dom_sf"/>
</dbReference>
<keyword evidence="1" id="KW-0808">Transferase</keyword>
<evidence type="ECO:0000256" key="2">
    <source>
        <dbReference type="ARBA" id="ARBA00022741"/>
    </source>
</evidence>
<dbReference type="PROSITE" id="PS00107">
    <property type="entry name" value="PROTEIN_KINASE_ATP"/>
    <property type="match status" value="1"/>
</dbReference>
<organism evidence="7 8">
    <name type="scientific">Alkalicoccobacillus plakortidis</name>
    <dbReference type="NCBI Taxonomy" id="444060"/>
    <lineage>
        <taxon>Bacteria</taxon>
        <taxon>Bacillati</taxon>
        <taxon>Bacillota</taxon>
        <taxon>Bacilli</taxon>
        <taxon>Bacillales</taxon>
        <taxon>Bacillaceae</taxon>
        <taxon>Alkalicoccobacillus</taxon>
    </lineage>
</organism>
<protein>
    <submittedName>
        <fullName evidence="7">Protein kinase</fullName>
    </submittedName>
</protein>
<gene>
    <name evidence="7" type="ORF">NDM98_17910</name>
</gene>
<evidence type="ECO:0000259" key="6">
    <source>
        <dbReference type="PROSITE" id="PS50011"/>
    </source>
</evidence>
<dbReference type="RefSeq" id="WP_251610586.1">
    <property type="nucleotide sequence ID" value="NZ_JAMQJY010000003.1"/>
</dbReference>
<dbReference type="PANTHER" id="PTHR43289:SF34">
    <property type="entry name" value="SERINE_THREONINE-PROTEIN KINASE YBDM-RELATED"/>
    <property type="match status" value="1"/>
</dbReference>
<feature type="binding site" evidence="5">
    <location>
        <position position="48"/>
    </location>
    <ligand>
        <name>ATP</name>
        <dbReference type="ChEBI" id="CHEBI:30616"/>
    </ligand>
</feature>
<proteinExistence type="predicted"/>
<dbReference type="PROSITE" id="PS50011">
    <property type="entry name" value="PROTEIN_KINASE_DOM"/>
    <property type="match status" value="1"/>
</dbReference>
<feature type="domain" description="Protein kinase" evidence="6">
    <location>
        <begin position="18"/>
        <end position="106"/>
    </location>
</feature>
<dbReference type="GO" id="GO:0016301">
    <property type="term" value="F:kinase activity"/>
    <property type="evidence" value="ECO:0007669"/>
    <property type="project" value="UniProtKB-KW"/>
</dbReference>
<dbReference type="Pfam" id="PF00069">
    <property type="entry name" value="Pkinase"/>
    <property type="match status" value="1"/>
</dbReference>
<evidence type="ECO:0000256" key="4">
    <source>
        <dbReference type="ARBA" id="ARBA00022840"/>
    </source>
</evidence>
<dbReference type="InterPro" id="IPR017441">
    <property type="entry name" value="Protein_kinase_ATP_BS"/>
</dbReference>
<evidence type="ECO:0000313" key="8">
    <source>
        <dbReference type="Proteomes" id="UP001203665"/>
    </source>
</evidence>
<comment type="caution">
    <text evidence="7">The sequence shown here is derived from an EMBL/GenBank/DDBJ whole genome shotgun (WGS) entry which is preliminary data.</text>
</comment>
<sequence length="106" mass="12239">MAKHDIHLEAGEILRERYKIIRHIGSGGMAIVYLAADLQDESKQWAVKIADMDKKMARRLSSEGRVLSELQHENLPQIADFFYSNDKRYVYLVQEYIDGESLLQAV</sequence>
<reference evidence="7" key="1">
    <citation type="submission" date="2022-06" db="EMBL/GenBank/DDBJ databases">
        <title>Alkalicoccobacillus porphyridii sp. nov., isolated from a marine red alga, Porphyridium purpureum and reclassification of Shouchella plakortidis and Shouchella gibsonii as Alkalicoccobacillus plakortidis comb. nov. and Alkalicoccobacillus gibsonii comb. nov.</title>
        <authorList>
            <person name="Kim K.H."/>
            <person name="Lee J.K."/>
            <person name="Han D.M."/>
            <person name="Baek J.H."/>
            <person name="Jeon C.O."/>
        </authorList>
    </citation>
    <scope>NUCLEOTIDE SEQUENCE</scope>
    <source>
        <strain evidence="7">DSM 19153</strain>
    </source>
</reference>